<feature type="domain" description="Fe2OG dioxygenase" evidence="5">
    <location>
        <begin position="215"/>
        <end position="316"/>
    </location>
</feature>
<evidence type="ECO:0000256" key="2">
    <source>
        <dbReference type="ARBA" id="ARBA00022723"/>
    </source>
</evidence>
<dbReference type="SUPFAM" id="SSF51197">
    <property type="entry name" value="Clavaminate synthase-like"/>
    <property type="match status" value="1"/>
</dbReference>
<protein>
    <recommendedName>
        <fullName evidence="5">Fe2OG dioxygenase domain-containing protein</fullName>
    </recommendedName>
</protein>
<keyword evidence="3 4" id="KW-0408">Iron</keyword>
<evidence type="ECO:0000313" key="6">
    <source>
        <dbReference type="EMBL" id="CAK9882331.1"/>
    </source>
</evidence>
<evidence type="ECO:0000259" key="5">
    <source>
        <dbReference type="PROSITE" id="PS51471"/>
    </source>
</evidence>
<dbReference type="PROSITE" id="PS51471">
    <property type="entry name" value="FE2OG_OXY"/>
    <property type="match status" value="1"/>
</dbReference>
<organism evidence="6 7">
    <name type="scientific">Sphagnum jensenii</name>
    <dbReference type="NCBI Taxonomy" id="128206"/>
    <lineage>
        <taxon>Eukaryota</taxon>
        <taxon>Viridiplantae</taxon>
        <taxon>Streptophyta</taxon>
        <taxon>Embryophyta</taxon>
        <taxon>Bryophyta</taxon>
        <taxon>Sphagnophytina</taxon>
        <taxon>Sphagnopsida</taxon>
        <taxon>Sphagnales</taxon>
        <taxon>Sphagnaceae</taxon>
        <taxon>Sphagnum</taxon>
    </lineage>
</organism>
<evidence type="ECO:0000256" key="4">
    <source>
        <dbReference type="RuleBase" id="RU003682"/>
    </source>
</evidence>
<evidence type="ECO:0000256" key="1">
    <source>
        <dbReference type="ARBA" id="ARBA00008056"/>
    </source>
</evidence>
<name>A0ABP1C0M5_9BRYO</name>
<accession>A0ABP1C0M5</accession>
<keyword evidence="4" id="KW-0560">Oxidoreductase</keyword>
<dbReference type="InterPro" id="IPR050295">
    <property type="entry name" value="Plant_2OG-oxidoreductases"/>
</dbReference>
<gene>
    <name evidence="6" type="ORF">CSSPJE1EN2_LOCUS23666</name>
</gene>
<dbReference type="InterPro" id="IPR005123">
    <property type="entry name" value="Oxoglu/Fe-dep_dioxygenase_dom"/>
</dbReference>
<reference evidence="6" key="1">
    <citation type="submission" date="2024-03" db="EMBL/GenBank/DDBJ databases">
        <authorList>
            <consortium name="ELIXIR-Norway"/>
            <consortium name="Elixir Norway"/>
        </authorList>
    </citation>
    <scope>NUCLEOTIDE SEQUENCE</scope>
</reference>
<dbReference type="Gene3D" id="2.60.120.330">
    <property type="entry name" value="B-lactam Antibiotic, Isopenicillin N Synthase, Chain"/>
    <property type="match status" value="1"/>
</dbReference>
<dbReference type="InterPro" id="IPR044861">
    <property type="entry name" value="IPNS-like_FE2OG_OXY"/>
</dbReference>
<sequence>MIDPHQAFGSISDLAASGIREVPAVFKLPSQIQDFCSSCSSSSSNSSDDENNGTAGIHEENSVAVIDLSDLLHQDSERRASVVANIRSALEEWGFFQVVNHGVPTALMDEILRVYKLFFELPLEEKIKYYTTDPNPTFRFGVGRITPSLSVQNWKDFAIVRPGRDLDKLPAHPPTFREVTVAYNNAMIHLKRELLNALSESLGLSPSFIDDVAGEGEQFFVCNFYPPCPEPKVAIGASPHSDFGTITTLLQDDVGGLEILDKHNNWIQVKPLRHALVINAGDQLEVFTNGKYRSVSHRVRVNPDRCRISIPSFISPLPRTYIAPSPSLVGEEGPLYKGDSFRDYLSLNQALKIHPKELLGSV</sequence>
<dbReference type="InterPro" id="IPR027443">
    <property type="entry name" value="IPNS-like_sf"/>
</dbReference>
<dbReference type="PANTHER" id="PTHR47991">
    <property type="entry name" value="OXOGLUTARATE/IRON-DEPENDENT DIOXYGENASE"/>
    <property type="match status" value="1"/>
</dbReference>
<evidence type="ECO:0000313" key="7">
    <source>
        <dbReference type="Proteomes" id="UP001497522"/>
    </source>
</evidence>
<dbReference type="Pfam" id="PF03171">
    <property type="entry name" value="2OG-FeII_Oxy"/>
    <property type="match status" value="1"/>
</dbReference>
<keyword evidence="2 4" id="KW-0479">Metal-binding</keyword>
<keyword evidence="7" id="KW-1185">Reference proteome</keyword>
<comment type="similarity">
    <text evidence="1 4">Belongs to the iron/ascorbate-dependent oxidoreductase family.</text>
</comment>
<dbReference type="Pfam" id="PF14226">
    <property type="entry name" value="DIOX_N"/>
    <property type="match status" value="1"/>
</dbReference>
<evidence type="ECO:0000256" key="3">
    <source>
        <dbReference type="ARBA" id="ARBA00023004"/>
    </source>
</evidence>
<dbReference type="Proteomes" id="UP001497522">
    <property type="component" value="Chromosome 9"/>
</dbReference>
<dbReference type="EMBL" id="OZ023710">
    <property type="protein sequence ID" value="CAK9882331.1"/>
    <property type="molecule type" value="Genomic_DNA"/>
</dbReference>
<proteinExistence type="inferred from homology"/>
<dbReference type="InterPro" id="IPR026992">
    <property type="entry name" value="DIOX_N"/>
</dbReference>